<dbReference type="GO" id="GO:0005886">
    <property type="term" value="C:plasma membrane"/>
    <property type="evidence" value="ECO:0007669"/>
    <property type="project" value="UniProtKB-SubCell"/>
</dbReference>
<keyword evidence="5 7" id="KW-1133">Transmembrane helix</keyword>
<proteinExistence type="inferred from homology"/>
<dbReference type="InterPro" id="IPR032818">
    <property type="entry name" value="DedA-like"/>
</dbReference>
<keyword evidence="4 7" id="KW-0812">Transmembrane</keyword>
<evidence type="ECO:0000256" key="3">
    <source>
        <dbReference type="ARBA" id="ARBA00022475"/>
    </source>
</evidence>
<dbReference type="InterPro" id="IPR032816">
    <property type="entry name" value="VTT_dom"/>
</dbReference>
<protein>
    <recommendedName>
        <fullName evidence="8">VTT domain-containing protein</fullName>
    </recommendedName>
</protein>
<evidence type="ECO:0000256" key="2">
    <source>
        <dbReference type="ARBA" id="ARBA00010792"/>
    </source>
</evidence>
<evidence type="ECO:0000256" key="1">
    <source>
        <dbReference type="ARBA" id="ARBA00004651"/>
    </source>
</evidence>
<sequence>MLHLLQVALHFDQWLALFLQEYGAWVYLGLFLILFAETGLVIMPILPGDSMLFVCGTLAGAGHMSLAILIPLLVSAAVLGDALNYSLGRRFGPHLFSGRWRLQPGHLAKTEAFYRKHGGKAIIIGRFLPIIRTFVPFVAGIARLPWARFTSFNVVGAVLWIVGLLFAGFFLGRLPWVKAYLTPFLLLIILISLFPAFLAWFQNRRQTTG</sequence>
<feature type="transmembrane region" description="Helical" evidence="7">
    <location>
        <begin position="53"/>
        <end position="79"/>
    </location>
</feature>
<comment type="similarity">
    <text evidence="2 7">Belongs to the DedA family.</text>
</comment>
<dbReference type="EMBL" id="JAAXYO010000165">
    <property type="protein sequence ID" value="MBU2788777.1"/>
    <property type="molecule type" value="Genomic_DNA"/>
</dbReference>
<keyword evidence="10" id="KW-1185">Reference proteome</keyword>
<feature type="transmembrane region" description="Helical" evidence="7">
    <location>
        <begin position="121"/>
        <end position="142"/>
    </location>
</feature>
<comment type="caution">
    <text evidence="9">The sequence shown here is derived from an EMBL/GenBank/DDBJ whole genome shotgun (WGS) entry which is preliminary data.</text>
</comment>
<feature type="transmembrane region" description="Helical" evidence="7">
    <location>
        <begin position="154"/>
        <end position="174"/>
    </location>
</feature>
<evidence type="ECO:0000259" key="8">
    <source>
        <dbReference type="Pfam" id="PF09335"/>
    </source>
</evidence>
<dbReference type="Proteomes" id="UP001197378">
    <property type="component" value="Unassembled WGS sequence"/>
</dbReference>
<evidence type="ECO:0000256" key="6">
    <source>
        <dbReference type="ARBA" id="ARBA00023136"/>
    </source>
</evidence>
<organism evidence="9 10">
    <name type="scientific">Igneacidithiobacillus copahuensis</name>
    <dbReference type="NCBI Taxonomy" id="2724909"/>
    <lineage>
        <taxon>Bacteria</taxon>
        <taxon>Pseudomonadati</taxon>
        <taxon>Pseudomonadota</taxon>
        <taxon>Acidithiobacillia</taxon>
        <taxon>Acidithiobacillales</taxon>
        <taxon>Acidithiobacillaceae</taxon>
        <taxon>Igneacidithiobacillus</taxon>
    </lineage>
</organism>
<dbReference type="RefSeq" id="WP_215872322.1">
    <property type="nucleotide sequence ID" value="NZ_JAAXYO010000165.1"/>
</dbReference>
<evidence type="ECO:0000256" key="5">
    <source>
        <dbReference type="ARBA" id="ARBA00022989"/>
    </source>
</evidence>
<accession>A0AAE2YR07</accession>
<evidence type="ECO:0000256" key="4">
    <source>
        <dbReference type="ARBA" id="ARBA00022692"/>
    </source>
</evidence>
<keyword evidence="6 7" id="KW-0472">Membrane</keyword>
<feature type="transmembrane region" description="Helical" evidence="7">
    <location>
        <begin position="24"/>
        <end position="46"/>
    </location>
</feature>
<dbReference type="PANTHER" id="PTHR30353:SF0">
    <property type="entry name" value="TRANSMEMBRANE PROTEIN"/>
    <property type="match status" value="1"/>
</dbReference>
<gene>
    <name evidence="9" type="ORF">HFQ13_11305</name>
</gene>
<evidence type="ECO:0000256" key="7">
    <source>
        <dbReference type="RuleBase" id="RU367016"/>
    </source>
</evidence>
<evidence type="ECO:0000313" key="9">
    <source>
        <dbReference type="EMBL" id="MBU2788777.1"/>
    </source>
</evidence>
<evidence type="ECO:0000313" key="10">
    <source>
        <dbReference type="Proteomes" id="UP001197378"/>
    </source>
</evidence>
<name>A0AAE2YR07_9PROT</name>
<reference evidence="9" key="1">
    <citation type="journal article" date="2021" name="ISME J.">
        <title>Genomic evolution of the class Acidithiobacillia: deep-branching Proteobacteria living in extreme acidic conditions.</title>
        <authorList>
            <person name="Moya-Beltran A."/>
            <person name="Beard S."/>
            <person name="Rojas-Villalobos C."/>
            <person name="Issotta F."/>
            <person name="Gallardo Y."/>
            <person name="Ulloa R."/>
            <person name="Giaveno A."/>
            <person name="Degli Esposti M."/>
            <person name="Johnson D.B."/>
            <person name="Quatrini R."/>
        </authorList>
    </citation>
    <scope>NUCLEOTIDE SEQUENCE</scope>
    <source>
        <strain evidence="9">VAN18-1</strain>
    </source>
</reference>
<comment type="subcellular location">
    <subcellularLocation>
        <location evidence="1 7">Cell membrane</location>
        <topology evidence="1 7">Multi-pass membrane protein</topology>
    </subcellularLocation>
</comment>
<feature type="transmembrane region" description="Helical" evidence="7">
    <location>
        <begin position="180"/>
        <end position="201"/>
    </location>
</feature>
<keyword evidence="3 7" id="KW-1003">Cell membrane</keyword>
<dbReference type="AlphaFoldDB" id="A0AAE2YR07"/>
<dbReference type="Pfam" id="PF09335">
    <property type="entry name" value="VTT_dom"/>
    <property type="match status" value="1"/>
</dbReference>
<dbReference type="PANTHER" id="PTHR30353">
    <property type="entry name" value="INNER MEMBRANE PROTEIN DEDA-RELATED"/>
    <property type="match status" value="1"/>
</dbReference>
<feature type="domain" description="VTT" evidence="8">
    <location>
        <begin position="46"/>
        <end position="168"/>
    </location>
</feature>